<evidence type="ECO:0000313" key="1">
    <source>
        <dbReference type="EMBL" id="CCC81615.1"/>
    </source>
</evidence>
<dbReference type="GeneID" id="11261857"/>
<proteinExistence type="predicted"/>
<dbReference type="PaxDb" id="768679-TTX_0966"/>
<keyword evidence="2" id="KW-1185">Reference proteome</keyword>
<dbReference type="RefSeq" id="WP_014126871.1">
    <property type="nucleotide sequence ID" value="NC_016070.1"/>
</dbReference>
<dbReference type="PATRIC" id="fig|768679.9.peg.976"/>
<dbReference type="EMBL" id="FN869859">
    <property type="protein sequence ID" value="CCC81615.1"/>
    <property type="molecule type" value="Genomic_DNA"/>
</dbReference>
<evidence type="ECO:0000313" key="2">
    <source>
        <dbReference type="Proteomes" id="UP000002654"/>
    </source>
</evidence>
<protein>
    <submittedName>
        <fullName evidence="1">Predicted membrane component of Type II/IV secretion system</fullName>
    </submittedName>
</protein>
<organism evidence="1 2">
    <name type="scientific">Thermoproteus tenax (strain ATCC 35583 / DSM 2078 / JCM 9277 / NBRC 100435 / Kra 1)</name>
    <dbReference type="NCBI Taxonomy" id="768679"/>
    <lineage>
        <taxon>Archaea</taxon>
        <taxon>Thermoproteota</taxon>
        <taxon>Thermoprotei</taxon>
        <taxon>Thermoproteales</taxon>
        <taxon>Thermoproteaceae</taxon>
        <taxon>Thermoproteus</taxon>
    </lineage>
</organism>
<dbReference type="AlphaFoldDB" id="G4RPX0"/>
<dbReference type="KEGG" id="ttn:TTX_0966"/>
<sequence length="171" mass="18640">MGVRGLISLRWLIVSAATIAAVAALALAQYHAMSEARSNYPLLALAQAVRDLTSVSLPDYVRVYTIEVHYVYTSGRWALEPGPSPPNCSSCIPPRGWLYSVSFGANATPPFGATYTVENATLLLGESLVVPPYWENATLLYLYPTCRGGFNFKFQRTEAFDGVALIIIQCS</sequence>
<dbReference type="Proteomes" id="UP000002654">
    <property type="component" value="Chromosome"/>
</dbReference>
<name>G4RPX0_THETK</name>
<gene>
    <name evidence="1" type="ordered locus">TTX_0966</name>
</gene>
<reference evidence="1 2" key="1">
    <citation type="journal article" date="2011" name="PLoS ONE">
        <title>The complete genome sequence of Thermoproteus tenax: a physiologically versatile member of the Crenarchaeota.</title>
        <authorList>
            <person name="Siebers B."/>
            <person name="Zaparty M."/>
            <person name="Raddatz G."/>
            <person name="Tjaden B."/>
            <person name="Albers S.V."/>
            <person name="Bell S.D."/>
            <person name="Blombach F."/>
            <person name="Kletzin A."/>
            <person name="Kyrpides N."/>
            <person name="Lanz C."/>
            <person name="Plagens A."/>
            <person name="Rampp M."/>
            <person name="Rosinus A."/>
            <person name="von Jan M."/>
            <person name="Makarova K.S."/>
            <person name="Klenk H.P."/>
            <person name="Schuster S.C."/>
            <person name="Hensel R."/>
        </authorList>
    </citation>
    <scope>NUCLEOTIDE SEQUENCE [LARGE SCALE GENOMIC DNA]</scope>
    <source>
        <strain evidence="2">ATCC 35583 / DSM 2078 / JCM 9277 / NBRC 100435 / Kra 1</strain>
    </source>
</reference>
<accession>G4RPX0</accession>
<dbReference type="HOGENOM" id="CLU_1551903_0_0_2"/>
<dbReference type="STRING" id="768679.TTX_0966"/>
<dbReference type="eggNOG" id="arCOG05617">
    <property type="taxonomic scope" value="Archaea"/>
</dbReference>